<dbReference type="InterPro" id="IPR043502">
    <property type="entry name" value="DNA/RNA_pol_sf"/>
</dbReference>
<dbReference type="Gene3D" id="3.30.70.270">
    <property type="match status" value="1"/>
</dbReference>
<dbReference type="PANTHER" id="PTHR33050">
    <property type="entry name" value="REVERSE TRANSCRIPTASE DOMAIN-CONTAINING PROTEIN"/>
    <property type="match status" value="1"/>
</dbReference>
<accession>A0A7D9HDB6</accession>
<dbReference type="InterPro" id="IPR043128">
    <property type="entry name" value="Rev_trsase/Diguanyl_cyclase"/>
</dbReference>
<evidence type="ECO:0000313" key="2">
    <source>
        <dbReference type="Proteomes" id="UP001152795"/>
    </source>
</evidence>
<protein>
    <submittedName>
        <fullName evidence="1">LIGHT-DEPENDENT SHORT HYPOCOTYLS 6</fullName>
    </submittedName>
</protein>
<dbReference type="GO" id="GO:0015074">
    <property type="term" value="P:DNA integration"/>
    <property type="evidence" value="ECO:0007669"/>
    <property type="project" value="InterPro"/>
</dbReference>
<dbReference type="Gene3D" id="1.10.443.10">
    <property type="entry name" value="Intergrase catalytic core"/>
    <property type="match status" value="1"/>
</dbReference>
<dbReference type="SUPFAM" id="SSF56349">
    <property type="entry name" value="DNA breaking-rejoining enzymes"/>
    <property type="match status" value="1"/>
</dbReference>
<gene>
    <name evidence="1" type="ORF">PACLA_8A009791</name>
</gene>
<keyword evidence="2" id="KW-1185">Reference proteome</keyword>
<dbReference type="Gene3D" id="3.10.10.10">
    <property type="entry name" value="HIV Type 1 Reverse Transcriptase, subunit A, domain 1"/>
    <property type="match status" value="1"/>
</dbReference>
<reference evidence="1" key="1">
    <citation type="submission" date="2020-04" db="EMBL/GenBank/DDBJ databases">
        <authorList>
            <person name="Alioto T."/>
            <person name="Alioto T."/>
            <person name="Gomez Garrido J."/>
        </authorList>
    </citation>
    <scope>NUCLEOTIDE SEQUENCE</scope>
    <source>
        <strain evidence="1">A484AB</strain>
    </source>
</reference>
<dbReference type="InterPro" id="IPR052055">
    <property type="entry name" value="Hepadnavirus_pol/RT"/>
</dbReference>
<dbReference type="EMBL" id="CACRXK020000309">
    <property type="protein sequence ID" value="CAB3980645.1"/>
    <property type="molecule type" value="Genomic_DNA"/>
</dbReference>
<dbReference type="InterPro" id="IPR011010">
    <property type="entry name" value="DNA_brk_join_enz"/>
</dbReference>
<dbReference type="InterPro" id="IPR013762">
    <property type="entry name" value="Integrase-like_cat_sf"/>
</dbReference>
<organism evidence="1 2">
    <name type="scientific">Paramuricea clavata</name>
    <name type="common">Red gorgonian</name>
    <name type="synonym">Violescent sea-whip</name>
    <dbReference type="NCBI Taxonomy" id="317549"/>
    <lineage>
        <taxon>Eukaryota</taxon>
        <taxon>Metazoa</taxon>
        <taxon>Cnidaria</taxon>
        <taxon>Anthozoa</taxon>
        <taxon>Octocorallia</taxon>
        <taxon>Malacalcyonacea</taxon>
        <taxon>Plexauridae</taxon>
        <taxon>Paramuricea</taxon>
    </lineage>
</organism>
<dbReference type="GO" id="GO:0006310">
    <property type="term" value="P:DNA recombination"/>
    <property type="evidence" value="ECO:0007669"/>
    <property type="project" value="InterPro"/>
</dbReference>
<proteinExistence type="predicted"/>
<name>A0A7D9HDB6_PARCT</name>
<dbReference type="SUPFAM" id="SSF56672">
    <property type="entry name" value="DNA/RNA polymerases"/>
    <property type="match status" value="1"/>
</dbReference>
<dbReference type="AlphaFoldDB" id="A0A7D9HDB6"/>
<dbReference type="OrthoDB" id="5987268at2759"/>
<dbReference type="PANTHER" id="PTHR33050:SF7">
    <property type="entry name" value="RIBONUCLEASE H"/>
    <property type="match status" value="1"/>
</dbReference>
<sequence>MGEGRAARNARDEQQGIVIINAQQDLQKLVQRMYECLHNKVYDEGDKSMLKTLRPIIDLRSLALKVKQKGAAHVLASDGEQFTKVSKQLATNIVDVPDSEIRIQFREFIRRLERHVAQLNKEDLCSIKLIKVFLETERKLYVEMVMHVICVAAASMSVESVIESMVSIYENRNNKFRPISEERAVLEMNIAINGPELPHADSIIQERHQNVLDDKSGYDHILLSEDSWTYFGIQWVGWYLVYNTLPFGWKISPFVYHTTGLLATNFFHSIAISCSLYIDDHHNGQLQVDLHSSAYFQLPTLDERNLAAANSAIFIVAYYLVQLGYFLGLAKSTLIPVKVVPFLGFLSDSALQVFHLIPAKKEKFLLLLRKIVGQSAVSVKTIQRLVGKCVSFSLAVPGAVLFTRAMNTAISKGLRTHRRVKIDQKLRDELNHWFFLETWDDPLPWRDELHIRISLATDASGSGWGVSVFLQETVTTSDYWSDDERAHDIATREALALDKTLLSFSDSLQNVWVDVQVDNMSVATRYSKQKYSLQKGLEKFLDALPVWGIEQYIAIAEQLKINLKSGYLFRPTNQQGAIVNAAFMSSAAEARLRTYLKEMGSDDGETLHGFRSGYAITLALSGVELSEVMDHVGWTQRHRALYYLQLAKVLNPAGASSRLAQVDLSAVTQKWGDTNELRQFVSAFPSLPSQKCPHESEICI</sequence>
<comment type="caution">
    <text evidence="1">The sequence shown here is derived from an EMBL/GenBank/DDBJ whole genome shotgun (WGS) entry which is preliminary data.</text>
</comment>
<dbReference type="Proteomes" id="UP001152795">
    <property type="component" value="Unassembled WGS sequence"/>
</dbReference>
<evidence type="ECO:0000313" key="1">
    <source>
        <dbReference type="EMBL" id="CAB3980645.1"/>
    </source>
</evidence>
<dbReference type="GO" id="GO:0003677">
    <property type="term" value="F:DNA binding"/>
    <property type="evidence" value="ECO:0007669"/>
    <property type="project" value="InterPro"/>
</dbReference>